<reference evidence="3" key="1">
    <citation type="journal article" date="2023" name="G3 (Bethesda)">
        <title>Whole genome assembly and annotation of the endangered Caribbean coral Acropora cervicornis.</title>
        <authorList>
            <person name="Selwyn J.D."/>
            <person name="Vollmer S.V."/>
        </authorList>
    </citation>
    <scope>NUCLEOTIDE SEQUENCE</scope>
    <source>
        <strain evidence="3">K2</strain>
    </source>
</reference>
<name>A0AAD9UT30_ACRCE</name>
<accession>A0AAD9UT30</accession>
<reference evidence="3" key="2">
    <citation type="journal article" date="2023" name="Science">
        <title>Genomic signatures of disease resistance in endangered staghorn corals.</title>
        <authorList>
            <person name="Vollmer S.V."/>
            <person name="Selwyn J.D."/>
            <person name="Despard B.A."/>
            <person name="Roesel C.L."/>
        </authorList>
    </citation>
    <scope>NUCLEOTIDE SEQUENCE</scope>
    <source>
        <strain evidence="3">K2</strain>
    </source>
</reference>
<evidence type="ECO:0000313" key="3">
    <source>
        <dbReference type="EMBL" id="KAK2548989.1"/>
    </source>
</evidence>
<dbReference type="Proteomes" id="UP001249851">
    <property type="component" value="Unassembled WGS sequence"/>
</dbReference>
<dbReference type="AlphaFoldDB" id="A0AAD9UT30"/>
<organism evidence="3 4">
    <name type="scientific">Acropora cervicornis</name>
    <name type="common">Staghorn coral</name>
    <dbReference type="NCBI Taxonomy" id="6130"/>
    <lineage>
        <taxon>Eukaryota</taxon>
        <taxon>Metazoa</taxon>
        <taxon>Cnidaria</taxon>
        <taxon>Anthozoa</taxon>
        <taxon>Hexacorallia</taxon>
        <taxon>Scleractinia</taxon>
        <taxon>Astrocoeniina</taxon>
        <taxon>Acroporidae</taxon>
        <taxon>Acropora</taxon>
    </lineage>
</organism>
<proteinExistence type="predicted"/>
<keyword evidence="1" id="KW-0175">Coiled coil</keyword>
<feature type="compositionally biased region" description="Basic residues" evidence="2">
    <location>
        <begin position="95"/>
        <end position="107"/>
    </location>
</feature>
<feature type="coiled-coil region" evidence="1">
    <location>
        <begin position="317"/>
        <end position="344"/>
    </location>
</feature>
<sequence>MDFAVVQWVGEDSISVINENQATEGTIEEGDTVSVTSKTPKGKSVVYKALVLKVFGIQDNKKKRMRKPSQKIVESANSPADHEDAEPVEPESKKVKQAKKTVKGVSKKKADKENSENNSKTLPPHATLTHIAHEQPTSPHVNTETPPAPQIIHVDPQLALPPQTETCTLLSTHIHQQQMAPRHTVSNTSSHTNNAHNLQTNPLHSRNRTPSPTHAYQQLQSVIPAGTRTAEPVQQRMPLLTGNRTQLQTWDANSALQSLNAFSPPNHHRQKKGEYVSLLEDDSYELLEMSPPAAAQSNNRKRSEDWESFASHFTTEFEALKGEVETLRAEVRQLKRALRDAKERKVNDDEPQEGTMEHLMKVVVNTTSAFEGLKTTLFLLFSEEALRVSSLKGITTVAGGSSTALDKEKLNLIYCKSVISL</sequence>
<dbReference type="EMBL" id="JARQWQ010000133">
    <property type="protein sequence ID" value="KAK2548989.1"/>
    <property type="molecule type" value="Genomic_DNA"/>
</dbReference>
<evidence type="ECO:0000313" key="4">
    <source>
        <dbReference type="Proteomes" id="UP001249851"/>
    </source>
</evidence>
<evidence type="ECO:0000256" key="1">
    <source>
        <dbReference type="SAM" id="Coils"/>
    </source>
</evidence>
<feature type="region of interest" description="Disordered" evidence="2">
    <location>
        <begin position="61"/>
        <end position="124"/>
    </location>
</feature>
<protein>
    <submittedName>
        <fullName evidence="3">Uncharacterized protein</fullName>
    </submittedName>
</protein>
<evidence type="ECO:0000256" key="2">
    <source>
        <dbReference type="SAM" id="MobiDB-lite"/>
    </source>
</evidence>
<keyword evidence="4" id="KW-1185">Reference proteome</keyword>
<comment type="caution">
    <text evidence="3">The sequence shown here is derived from an EMBL/GenBank/DDBJ whole genome shotgun (WGS) entry which is preliminary data.</text>
</comment>
<gene>
    <name evidence="3" type="ORF">P5673_030610</name>
</gene>